<keyword evidence="5" id="KW-1185">Reference proteome</keyword>
<organism evidence="4 5">
    <name type="scientific">Mycena rosella</name>
    <name type="common">Pink bonnet</name>
    <name type="synonym">Agaricus rosellus</name>
    <dbReference type="NCBI Taxonomy" id="1033263"/>
    <lineage>
        <taxon>Eukaryota</taxon>
        <taxon>Fungi</taxon>
        <taxon>Dikarya</taxon>
        <taxon>Basidiomycota</taxon>
        <taxon>Agaricomycotina</taxon>
        <taxon>Agaricomycetes</taxon>
        <taxon>Agaricomycetidae</taxon>
        <taxon>Agaricales</taxon>
        <taxon>Marasmiineae</taxon>
        <taxon>Mycenaceae</taxon>
        <taxon>Mycena</taxon>
    </lineage>
</organism>
<dbReference type="InterPro" id="IPR050987">
    <property type="entry name" value="AtrR-like"/>
</dbReference>
<name>A0AAD7CQM7_MYCRO</name>
<dbReference type="CDD" id="cd12148">
    <property type="entry name" value="fungal_TF_MHR"/>
    <property type="match status" value="1"/>
</dbReference>
<keyword evidence="2" id="KW-0472">Membrane</keyword>
<dbReference type="GO" id="GO:0006351">
    <property type="term" value="P:DNA-templated transcription"/>
    <property type="evidence" value="ECO:0007669"/>
    <property type="project" value="InterPro"/>
</dbReference>
<evidence type="ECO:0000313" key="4">
    <source>
        <dbReference type="EMBL" id="KAJ7658459.1"/>
    </source>
</evidence>
<sequence>LMQSLVSLYFWNVDLTMPLLHRPIFEECTNQKLLLHHEGFVSTLLLVCAVGSLYVADTSMSKRERKALGWSWYNQSPISQPLVYLTHRVFSSQLAVEFLHRTANPLFCWFITSCGLRLAEDMGAHRRRARGPTITTEEELEKRAFWCECSIRSSKSLPYHIACPSSVSVSFDINISIECDDEYWGLSGPGRQPPETPSTVAFFIRIAIIRTPRLLCFPLN</sequence>
<dbReference type="EMBL" id="JARKIE010000280">
    <property type="protein sequence ID" value="KAJ7658459.1"/>
    <property type="molecule type" value="Genomic_DNA"/>
</dbReference>
<keyword evidence="1" id="KW-0539">Nucleus</keyword>
<dbReference type="PANTHER" id="PTHR46910">
    <property type="entry name" value="TRANSCRIPTION FACTOR PDR1"/>
    <property type="match status" value="1"/>
</dbReference>
<protein>
    <recommendedName>
        <fullName evidence="3">Xylanolytic transcriptional activator regulatory domain-containing protein</fullName>
    </recommendedName>
</protein>
<comment type="caution">
    <text evidence="4">The sequence shown here is derived from an EMBL/GenBank/DDBJ whole genome shotgun (WGS) entry which is preliminary data.</text>
</comment>
<feature type="non-terminal residue" evidence="4">
    <location>
        <position position="220"/>
    </location>
</feature>
<proteinExistence type="predicted"/>
<evidence type="ECO:0000313" key="5">
    <source>
        <dbReference type="Proteomes" id="UP001221757"/>
    </source>
</evidence>
<dbReference type="Pfam" id="PF04082">
    <property type="entry name" value="Fungal_trans"/>
    <property type="match status" value="1"/>
</dbReference>
<feature type="transmembrane region" description="Helical" evidence="2">
    <location>
        <begin position="39"/>
        <end position="56"/>
    </location>
</feature>
<accession>A0AAD7CQM7</accession>
<evidence type="ECO:0000256" key="1">
    <source>
        <dbReference type="ARBA" id="ARBA00023242"/>
    </source>
</evidence>
<evidence type="ECO:0000256" key="2">
    <source>
        <dbReference type="SAM" id="Phobius"/>
    </source>
</evidence>
<gene>
    <name evidence="4" type="ORF">B0H17DRAFT_955264</name>
</gene>
<dbReference type="InterPro" id="IPR007219">
    <property type="entry name" value="XnlR_reg_dom"/>
</dbReference>
<dbReference type="AlphaFoldDB" id="A0AAD7CQM7"/>
<keyword evidence="2" id="KW-1133">Transmembrane helix</keyword>
<dbReference type="GO" id="GO:0008270">
    <property type="term" value="F:zinc ion binding"/>
    <property type="evidence" value="ECO:0007669"/>
    <property type="project" value="InterPro"/>
</dbReference>
<dbReference type="GO" id="GO:0003700">
    <property type="term" value="F:DNA-binding transcription factor activity"/>
    <property type="evidence" value="ECO:0007669"/>
    <property type="project" value="InterPro"/>
</dbReference>
<evidence type="ECO:0000259" key="3">
    <source>
        <dbReference type="Pfam" id="PF04082"/>
    </source>
</evidence>
<reference evidence="4" key="1">
    <citation type="submission" date="2023-03" db="EMBL/GenBank/DDBJ databases">
        <title>Massive genome expansion in bonnet fungi (Mycena s.s.) driven by repeated elements and novel gene families across ecological guilds.</title>
        <authorList>
            <consortium name="Lawrence Berkeley National Laboratory"/>
            <person name="Harder C.B."/>
            <person name="Miyauchi S."/>
            <person name="Viragh M."/>
            <person name="Kuo A."/>
            <person name="Thoen E."/>
            <person name="Andreopoulos B."/>
            <person name="Lu D."/>
            <person name="Skrede I."/>
            <person name="Drula E."/>
            <person name="Henrissat B."/>
            <person name="Morin E."/>
            <person name="Kohler A."/>
            <person name="Barry K."/>
            <person name="LaButti K."/>
            <person name="Morin E."/>
            <person name="Salamov A."/>
            <person name="Lipzen A."/>
            <person name="Mereny Z."/>
            <person name="Hegedus B."/>
            <person name="Baldrian P."/>
            <person name="Stursova M."/>
            <person name="Weitz H."/>
            <person name="Taylor A."/>
            <person name="Grigoriev I.V."/>
            <person name="Nagy L.G."/>
            <person name="Martin F."/>
            <person name="Kauserud H."/>
        </authorList>
    </citation>
    <scope>NUCLEOTIDE SEQUENCE</scope>
    <source>
        <strain evidence="4">CBHHK067</strain>
    </source>
</reference>
<dbReference type="Proteomes" id="UP001221757">
    <property type="component" value="Unassembled WGS sequence"/>
</dbReference>
<dbReference type="GO" id="GO:0003677">
    <property type="term" value="F:DNA binding"/>
    <property type="evidence" value="ECO:0007669"/>
    <property type="project" value="InterPro"/>
</dbReference>
<feature type="domain" description="Xylanolytic transcriptional activator regulatory" evidence="3">
    <location>
        <begin position="7"/>
        <end position="147"/>
    </location>
</feature>
<keyword evidence="2" id="KW-0812">Transmembrane</keyword>
<dbReference type="PANTHER" id="PTHR46910:SF38">
    <property type="entry name" value="ZN(2)-C6 FUNGAL-TYPE DOMAIN-CONTAINING PROTEIN"/>
    <property type="match status" value="1"/>
</dbReference>